<dbReference type="EMBL" id="QRNJ01000054">
    <property type="protein sequence ID" value="RHK36370.1"/>
    <property type="molecule type" value="Genomic_DNA"/>
</dbReference>
<sequence>MGISYNPLWEMLKEKGISKMEFAKNVEISNATLAKLGKNEPVTLTIIDKICTQYNCKIEDVVQHIPTMHLDDTSKIPLDIGTIISTNYPFHKEDSRHQCYFVIIEKEKHSQLSFFPEDNNNYRYTVALLRRFAREERMGISFPEIIIDNRLYSGIIDLQAIRFLPSNANFTIVGKMPSEVIDKLNSFNNFIKKLNDTNTK</sequence>
<name>A0A415G501_9FIRM</name>
<reference evidence="2 3" key="1">
    <citation type="submission" date="2018-08" db="EMBL/GenBank/DDBJ databases">
        <title>A genome reference for cultivated species of the human gut microbiota.</title>
        <authorList>
            <person name="Zou Y."/>
            <person name="Xue W."/>
            <person name="Luo G."/>
        </authorList>
    </citation>
    <scope>NUCLEOTIDE SEQUENCE [LARGE SCALE GENOMIC DNA]</scope>
    <source>
        <strain evidence="2 3">AF45-14BH</strain>
    </source>
</reference>
<evidence type="ECO:0000313" key="3">
    <source>
        <dbReference type="Proteomes" id="UP000283497"/>
    </source>
</evidence>
<dbReference type="AlphaFoldDB" id="A0A415G501"/>
<dbReference type="RefSeq" id="WP_118314958.1">
    <property type="nucleotide sequence ID" value="NZ_CAUEJX010000001.1"/>
</dbReference>
<dbReference type="InterPro" id="IPR001387">
    <property type="entry name" value="Cro/C1-type_HTH"/>
</dbReference>
<dbReference type="Gene3D" id="1.10.260.40">
    <property type="entry name" value="lambda repressor-like DNA-binding domains"/>
    <property type="match status" value="1"/>
</dbReference>
<dbReference type="GO" id="GO:0003677">
    <property type="term" value="F:DNA binding"/>
    <property type="evidence" value="ECO:0007669"/>
    <property type="project" value="InterPro"/>
</dbReference>
<evidence type="ECO:0000259" key="1">
    <source>
        <dbReference type="Pfam" id="PF13443"/>
    </source>
</evidence>
<comment type="caution">
    <text evidence="2">The sequence shown here is derived from an EMBL/GenBank/DDBJ whole genome shotgun (WGS) entry which is preliminary data.</text>
</comment>
<accession>A0A415G501</accession>
<dbReference type="SUPFAM" id="SSF47413">
    <property type="entry name" value="lambda repressor-like DNA-binding domains"/>
    <property type="match status" value="1"/>
</dbReference>
<organism evidence="2 3">
    <name type="scientific">Anaerobutyricum hallii</name>
    <dbReference type="NCBI Taxonomy" id="39488"/>
    <lineage>
        <taxon>Bacteria</taxon>
        <taxon>Bacillati</taxon>
        <taxon>Bacillota</taxon>
        <taxon>Clostridia</taxon>
        <taxon>Lachnospirales</taxon>
        <taxon>Lachnospiraceae</taxon>
        <taxon>Anaerobutyricum</taxon>
    </lineage>
</organism>
<dbReference type="CDD" id="cd00093">
    <property type="entry name" value="HTH_XRE"/>
    <property type="match status" value="1"/>
</dbReference>
<proteinExistence type="predicted"/>
<evidence type="ECO:0000313" key="2">
    <source>
        <dbReference type="EMBL" id="RHK36370.1"/>
    </source>
</evidence>
<feature type="domain" description="HTH cro/C1-type" evidence="1">
    <location>
        <begin position="8"/>
        <end position="66"/>
    </location>
</feature>
<protein>
    <submittedName>
        <fullName evidence="2">XRE family transcriptional regulator</fullName>
    </submittedName>
</protein>
<dbReference type="Pfam" id="PF13443">
    <property type="entry name" value="HTH_26"/>
    <property type="match status" value="1"/>
</dbReference>
<dbReference type="Proteomes" id="UP000283497">
    <property type="component" value="Unassembled WGS sequence"/>
</dbReference>
<dbReference type="InterPro" id="IPR010982">
    <property type="entry name" value="Lambda_DNA-bd_dom_sf"/>
</dbReference>
<gene>
    <name evidence="2" type="ORF">DW068_12570</name>
</gene>